<dbReference type="Pfam" id="PF00106">
    <property type="entry name" value="adh_short"/>
    <property type="match status" value="1"/>
</dbReference>
<dbReference type="PANTHER" id="PTHR43157:SF31">
    <property type="entry name" value="PHOSPHATIDYLINOSITOL-GLYCAN BIOSYNTHESIS CLASS F PROTEIN"/>
    <property type="match status" value="1"/>
</dbReference>
<dbReference type="AlphaFoldDB" id="A0A6G1KEW9"/>
<dbReference type="InterPro" id="IPR036291">
    <property type="entry name" value="NAD(P)-bd_dom_sf"/>
</dbReference>
<dbReference type="Proteomes" id="UP000799428">
    <property type="component" value="Unassembled WGS sequence"/>
</dbReference>
<accession>A0A6G1KEW9</accession>
<dbReference type="GO" id="GO:0016491">
    <property type="term" value="F:oxidoreductase activity"/>
    <property type="evidence" value="ECO:0007669"/>
    <property type="project" value="UniProtKB-KW"/>
</dbReference>
<keyword evidence="3" id="KW-1185">Reference proteome</keyword>
<dbReference type="PRINTS" id="PR00081">
    <property type="entry name" value="GDHRDH"/>
</dbReference>
<dbReference type="PANTHER" id="PTHR43157">
    <property type="entry name" value="PHOSPHATIDYLINOSITOL-GLYCAN BIOSYNTHESIS CLASS F PROTEIN-RELATED"/>
    <property type="match status" value="1"/>
</dbReference>
<evidence type="ECO:0000313" key="2">
    <source>
        <dbReference type="EMBL" id="KAF2711320.1"/>
    </source>
</evidence>
<organism evidence="2 3">
    <name type="scientific">Pleomassaria siparia CBS 279.74</name>
    <dbReference type="NCBI Taxonomy" id="1314801"/>
    <lineage>
        <taxon>Eukaryota</taxon>
        <taxon>Fungi</taxon>
        <taxon>Dikarya</taxon>
        <taxon>Ascomycota</taxon>
        <taxon>Pezizomycotina</taxon>
        <taxon>Dothideomycetes</taxon>
        <taxon>Pleosporomycetidae</taxon>
        <taxon>Pleosporales</taxon>
        <taxon>Pleomassariaceae</taxon>
        <taxon>Pleomassaria</taxon>
    </lineage>
</organism>
<evidence type="ECO:0000313" key="3">
    <source>
        <dbReference type="Proteomes" id="UP000799428"/>
    </source>
</evidence>
<protein>
    <submittedName>
        <fullName evidence="2">Dehydrogenase</fullName>
    </submittedName>
</protein>
<dbReference type="SUPFAM" id="SSF51735">
    <property type="entry name" value="NAD(P)-binding Rossmann-fold domains"/>
    <property type="match status" value="1"/>
</dbReference>
<evidence type="ECO:0000256" key="1">
    <source>
        <dbReference type="ARBA" id="ARBA00023002"/>
    </source>
</evidence>
<keyword evidence="1" id="KW-0560">Oxidoreductase</keyword>
<dbReference type="EMBL" id="MU005767">
    <property type="protein sequence ID" value="KAF2711320.1"/>
    <property type="molecule type" value="Genomic_DNA"/>
</dbReference>
<dbReference type="InterPro" id="IPR002347">
    <property type="entry name" value="SDR_fam"/>
</dbReference>
<gene>
    <name evidence="2" type="ORF">K504DRAFT_475206</name>
</gene>
<proteinExistence type="predicted"/>
<dbReference type="OrthoDB" id="542013at2759"/>
<reference evidence="2" key="1">
    <citation type="journal article" date="2020" name="Stud. Mycol.">
        <title>101 Dothideomycetes genomes: a test case for predicting lifestyles and emergence of pathogens.</title>
        <authorList>
            <person name="Haridas S."/>
            <person name="Albert R."/>
            <person name="Binder M."/>
            <person name="Bloem J."/>
            <person name="Labutti K."/>
            <person name="Salamov A."/>
            <person name="Andreopoulos B."/>
            <person name="Baker S."/>
            <person name="Barry K."/>
            <person name="Bills G."/>
            <person name="Bluhm B."/>
            <person name="Cannon C."/>
            <person name="Castanera R."/>
            <person name="Culley D."/>
            <person name="Daum C."/>
            <person name="Ezra D."/>
            <person name="Gonzalez J."/>
            <person name="Henrissat B."/>
            <person name="Kuo A."/>
            <person name="Liang C."/>
            <person name="Lipzen A."/>
            <person name="Lutzoni F."/>
            <person name="Magnuson J."/>
            <person name="Mondo S."/>
            <person name="Nolan M."/>
            <person name="Ohm R."/>
            <person name="Pangilinan J."/>
            <person name="Park H.-J."/>
            <person name="Ramirez L."/>
            <person name="Alfaro M."/>
            <person name="Sun H."/>
            <person name="Tritt A."/>
            <person name="Yoshinaga Y."/>
            <person name="Zwiers L.-H."/>
            <person name="Turgeon B."/>
            <person name="Goodwin S."/>
            <person name="Spatafora J."/>
            <person name="Crous P."/>
            <person name="Grigoriev I."/>
        </authorList>
    </citation>
    <scope>NUCLEOTIDE SEQUENCE</scope>
    <source>
        <strain evidence="2">CBS 279.74</strain>
    </source>
</reference>
<dbReference type="Gene3D" id="3.40.50.720">
    <property type="entry name" value="NAD(P)-binding Rossmann-like Domain"/>
    <property type="match status" value="1"/>
</dbReference>
<sequence>MGGMLGFLFRQLTFTLEPLPESIRLDGKTAIITGANVGLGLEASKELARHGLSRVILGVRTLSKGETAKQEILAQSYHCDVQVWEVDQENWESMVAFAEKAPELERVDVVIYMGHEHNIQVNHLGTVLLSLLPLKPLKETAEKTGAPSRITIVSSEVHFWTDFDERKAPSILACLDEKDPFKLAERYNTSKLLNTFWMRELSNKVGGSVVVNAVNPGFCSSALHRSDSTQDLRIGVKIFAWTPAQGGHNLTYTATQHADANGAYITEQHLEE</sequence>
<name>A0A6G1KEW9_9PLEO</name>